<accession>A0A4V6KR41</accession>
<dbReference type="AlphaFoldDB" id="A0A4V6KR41"/>
<proteinExistence type="predicted"/>
<gene>
    <name evidence="1" type="ORF">NCTC12965_04673</name>
</gene>
<protein>
    <submittedName>
        <fullName evidence="1">Uncharacterized protein</fullName>
    </submittedName>
</protein>
<evidence type="ECO:0000313" key="1">
    <source>
        <dbReference type="EMBL" id="VTR41408.1"/>
    </source>
</evidence>
<reference evidence="1" key="1">
    <citation type="submission" date="2019-05" db="EMBL/GenBank/DDBJ databases">
        <authorList>
            <consortium name="Pathogen Informatics"/>
        </authorList>
    </citation>
    <scope>NUCLEOTIDE SEQUENCE [LARGE SCALE GENOMIC DNA]</scope>
    <source>
        <strain evidence="1">NCTC12965</strain>
    </source>
</reference>
<organism evidence="1">
    <name type="scientific">Serratia fonticola</name>
    <dbReference type="NCBI Taxonomy" id="47917"/>
    <lineage>
        <taxon>Bacteria</taxon>
        <taxon>Pseudomonadati</taxon>
        <taxon>Pseudomonadota</taxon>
        <taxon>Gammaproteobacteria</taxon>
        <taxon>Enterobacterales</taxon>
        <taxon>Yersiniaceae</taxon>
        <taxon>Serratia</taxon>
    </lineage>
</organism>
<name>A0A4V6KR41_SERFO</name>
<sequence length="50" mass="5509">MYARVAEDKGELIVKWGVGNDMQCTVGYMLMPQAKNSPVSAIQVFDSVCQ</sequence>
<dbReference type="InterPro" id="IPR043142">
    <property type="entry name" value="PapC-like_C_sf"/>
</dbReference>
<dbReference type="EMBL" id="CABEEZ010000100">
    <property type="protein sequence ID" value="VTR41408.1"/>
    <property type="molecule type" value="Genomic_DNA"/>
</dbReference>
<dbReference type="Gene3D" id="2.60.40.2070">
    <property type="match status" value="1"/>
</dbReference>